<dbReference type="KEGG" id="paur:FGL86_11000"/>
<feature type="transmembrane region" description="Helical" evidence="4">
    <location>
        <begin position="508"/>
        <end position="532"/>
    </location>
</feature>
<dbReference type="SMART" id="SM00342">
    <property type="entry name" value="HTH_ARAC"/>
    <property type="match status" value="1"/>
</dbReference>
<evidence type="ECO:0000256" key="1">
    <source>
        <dbReference type="ARBA" id="ARBA00023015"/>
    </source>
</evidence>
<dbReference type="InterPro" id="IPR018060">
    <property type="entry name" value="HTH_AraC"/>
</dbReference>
<dbReference type="PANTHER" id="PTHR37814:SF1">
    <property type="entry name" value="MEMBRANE PROTEIN"/>
    <property type="match status" value="1"/>
</dbReference>
<feature type="domain" description="HTH araC/xylS-type" evidence="5">
    <location>
        <begin position="177"/>
        <end position="253"/>
    </location>
</feature>
<feature type="transmembrane region" description="Helical" evidence="4">
    <location>
        <begin position="586"/>
        <end position="613"/>
    </location>
</feature>
<keyword evidence="3" id="KW-0804">Transcription</keyword>
<dbReference type="Pfam" id="PF12833">
    <property type="entry name" value="HTH_18"/>
    <property type="match status" value="1"/>
</dbReference>
<proteinExistence type="predicted"/>
<keyword evidence="4" id="KW-0812">Transmembrane</keyword>
<keyword evidence="2" id="KW-0238">DNA-binding</keyword>
<reference evidence="6 7" key="1">
    <citation type="submission" date="2019-06" db="EMBL/GenBank/DDBJ databases">
        <title>Genome analyses of bacteria isolated from kimchi.</title>
        <authorList>
            <person name="Lee S."/>
            <person name="Ahn S."/>
            <person name="Roh S."/>
        </authorList>
    </citation>
    <scope>NUCLEOTIDE SEQUENCE [LARGE SCALE GENOMIC DNA]</scope>
    <source>
        <strain evidence="6 7">CBA4606</strain>
    </source>
</reference>
<dbReference type="Gene3D" id="1.10.10.60">
    <property type="entry name" value="Homeodomain-like"/>
    <property type="match status" value="1"/>
</dbReference>
<dbReference type="GO" id="GO:0003700">
    <property type="term" value="F:DNA-binding transcription factor activity"/>
    <property type="evidence" value="ECO:0007669"/>
    <property type="project" value="InterPro"/>
</dbReference>
<keyword evidence="4" id="KW-1133">Transmembrane helix</keyword>
<dbReference type="InterPro" id="IPR009057">
    <property type="entry name" value="Homeodomain-like_sf"/>
</dbReference>
<accession>A0A5B8SR33</accession>
<feature type="transmembrane region" description="Helical" evidence="4">
    <location>
        <begin position="464"/>
        <end position="488"/>
    </location>
</feature>
<dbReference type="SUPFAM" id="SSF46689">
    <property type="entry name" value="Homeodomain-like"/>
    <property type="match status" value="1"/>
</dbReference>
<dbReference type="InterPro" id="IPR003313">
    <property type="entry name" value="AraC-bd"/>
</dbReference>
<protein>
    <submittedName>
        <fullName evidence="6">Helix-turn-helix domain-containing protein</fullName>
    </submittedName>
</protein>
<feature type="transmembrane region" description="Helical" evidence="4">
    <location>
        <begin position="651"/>
        <end position="671"/>
    </location>
</feature>
<evidence type="ECO:0000256" key="4">
    <source>
        <dbReference type="SAM" id="Phobius"/>
    </source>
</evidence>
<evidence type="ECO:0000313" key="6">
    <source>
        <dbReference type="EMBL" id="QEA39552.1"/>
    </source>
</evidence>
<dbReference type="SUPFAM" id="SSF51215">
    <property type="entry name" value="Regulatory protein AraC"/>
    <property type="match status" value="1"/>
</dbReference>
<dbReference type="PANTHER" id="PTHR37814">
    <property type="entry name" value="CONSERVED MEMBRANE PROTEIN"/>
    <property type="match status" value="1"/>
</dbReference>
<feature type="transmembrane region" description="Helical" evidence="4">
    <location>
        <begin position="625"/>
        <end position="645"/>
    </location>
</feature>
<evidence type="ECO:0000259" key="5">
    <source>
        <dbReference type="PROSITE" id="PS01124"/>
    </source>
</evidence>
<dbReference type="InterPro" id="IPR037923">
    <property type="entry name" value="HTH-like"/>
</dbReference>
<dbReference type="InterPro" id="IPR038728">
    <property type="entry name" value="YkvI-like"/>
</dbReference>
<feature type="transmembrane region" description="Helical" evidence="4">
    <location>
        <begin position="544"/>
        <end position="566"/>
    </location>
</feature>
<gene>
    <name evidence="6" type="ORF">FGL86_11000</name>
</gene>
<evidence type="ECO:0000256" key="2">
    <source>
        <dbReference type="ARBA" id="ARBA00023125"/>
    </source>
</evidence>
<organism evidence="6 7">
    <name type="scientific">Pistricoccus aurantiacus</name>
    <dbReference type="NCBI Taxonomy" id="1883414"/>
    <lineage>
        <taxon>Bacteria</taxon>
        <taxon>Pseudomonadati</taxon>
        <taxon>Pseudomonadota</taxon>
        <taxon>Gammaproteobacteria</taxon>
        <taxon>Oceanospirillales</taxon>
        <taxon>Halomonadaceae</taxon>
        <taxon>Pistricoccus</taxon>
    </lineage>
</organism>
<name>A0A5B8SR33_9GAMM</name>
<feature type="transmembrane region" description="Helical" evidence="4">
    <location>
        <begin position="361"/>
        <end position="383"/>
    </location>
</feature>
<dbReference type="PROSITE" id="PS01124">
    <property type="entry name" value="HTH_ARAC_FAMILY_2"/>
    <property type="match status" value="1"/>
</dbReference>
<dbReference type="Proteomes" id="UP000321272">
    <property type="component" value="Chromosome"/>
</dbReference>
<dbReference type="Pfam" id="PF02311">
    <property type="entry name" value="AraC_binding"/>
    <property type="match status" value="1"/>
</dbReference>
<dbReference type="AlphaFoldDB" id="A0A5B8SR33"/>
<dbReference type="RefSeq" id="WP_147184603.1">
    <property type="nucleotide sequence ID" value="NZ_CP042382.1"/>
</dbReference>
<keyword evidence="1" id="KW-0805">Transcription regulation</keyword>
<dbReference type="GO" id="GO:0043565">
    <property type="term" value="F:sequence-specific DNA binding"/>
    <property type="evidence" value="ECO:0007669"/>
    <property type="project" value="InterPro"/>
</dbReference>
<sequence>MKDSNTADIRFWRDDRLPFLEARGVEDGRRVCYDKHAHRTFSIGTITAGCSVYVNGNTRQEVSKGSVVIMNPEEVHACNPIGSERWSYRMFYVDAVWLGDLQQDLGASSRLEFQPFSTVASRDPLLYHGLNHLYATLIDHDSDELHRHSAAIGFFSTLQQRIGPAPIVSWRENRKVRRAADFISEHCTHALTLEMIADAAEISPSHLIRAFKRRHGMTPHAYLINRRVQYCQSRLRRGHAIAEVALEAGFAQQQGIAVDAMAAKLDAEGFVARRNPRRYASILGGWCSGIRFLMERTDFSKGTPSAIFFSGLPHEYSRDNLNNIKEKFMFKIIRIGCAFIGVIVGAGFASGQEILQYFTSFGYMGTAAAVVSTILFAFLGMSLTKIGSRLKSLSHKKTIYTISGLYLGFIVDVILVFTLFGVGVVMVAGAGSSLNQQFGLPVFVGSLLLAIFVILAMMLKVEKVIAIIGSITPFLLASIVGIAIYSILTMDMSFNELNPIAMEQEKSFPNWFISGVNYASFNIAVGAGMAIVMGGAEKDERTAALGGLVGGLGIGVLIMLAHFAIFSRVDVVAAYDLPLLSLVNEISPILGVIMSVILFGMIFNTGLGMFYGFVARFFEPGTRKFFFASIVTLAVGFIASFVGFTDLVAKVYSTIGYLGLFLILALLYAPIRLKKLGINKK</sequence>
<keyword evidence="4" id="KW-0472">Membrane</keyword>
<feature type="transmembrane region" description="Helical" evidence="4">
    <location>
        <begin position="438"/>
        <end position="457"/>
    </location>
</feature>
<feature type="transmembrane region" description="Helical" evidence="4">
    <location>
        <begin position="404"/>
        <end position="426"/>
    </location>
</feature>
<evidence type="ECO:0000313" key="7">
    <source>
        <dbReference type="Proteomes" id="UP000321272"/>
    </source>
</evidence>
<evidence type="ECO:0000256" key="3">
    <source>
        <dbReference type="ARBA" id="ARBA00023163"/>
    </source>
</evidence>
<dbReference type="EMBL" id="CP042382">
    <property type="protein sequence ID" value="QEA39552.1"/>
    <property type="molecule type" value="Genomic_DNA"/>
</dbReference>
<keyword evidence="7" id="KW-1185">Reference proteome</keyword>
<dbReference type="OrthoDB" id="9809338at2"/>
<feature type="transmembrane region" description="Helical" evidence="4">
    <location>
        <begin position="328"/>
        <end position="349"/>
    </location>
</feature>